<evidence type="ECO:0000256" key="5">
    <source>
        <dbReference type="ARBA" id="ARBA00022723"/>
    </source>
</evidence>
<dbReference type="AlphaFoldDB" id="A0A3A8GQJ8"/>
<comment type="catalytic activity">
    <reaction evidence="9">
        <text>O-phospho-L-serine + H2O = L-serine + phosphate</text>
        <dbReference type="Rhea" id="RHEA:21208"/>
        <dbReference type="ChEBI" id="CHEBI:15377"/>
        <dbReference type="ChEBI" id="CHEBI:33384"/>
        <dbReference type="ChEBI" id="CHEBI:43474"/>
        <dbReference type="ChEBI" id="CHEBI:57524"/>
        <dbReference type="EC" id="3.1.3.3"/>
    </reaction>
</comment>
<proteinExistence type="predicted"/>
<evidence type="ECO:0000313" key="11">
    <source>
        <dbReference type="EMBL" id="RKG55303.1"/>
    </source>
</evidence>
<keyword evidence="11" id="KW-0808">Transferase</keyword>
<dbReference type="GO" id="GO:0036424">
    <property type="term" value="F:L-phosphoserine phosphatase activity"/>
    <property type="evidence" value="ECO:0007669"/>
    <property type="project" value="TreeGrafter"/>
</dbReference>
<dbReference type="GO" id="GO:0005737">
    <property type="term" value="C:cytoplasm"/>
    <property type="evidence" value="ECO:0007669"/>
    <property type="project" value="TreeGrafter"/>
</dbReference>
<comment type="pathway">
    <text evidence="2">Amino-acid biosynthesis; L-serine biosynthesis; L-serine from 3-phospho-D-glycerate: step 3/3.</text>
</comment>
<dbReference type="Gene3D" id="3.90.1470.10">
    <property type="entry name" value="thrh gene product, domain 2"/>
    <property type="match status" value="1"/>
</dbReference>
<protein>
    <recommendedName>
        <fullName evidence="3">phosphoserine phosphatase</fullName>
        <ecNumber evidence="3">3.1.3.3</ecNumber>
    </recommendedName>
</protein>
<dbReference type="EMBL" id="RAXZ01000002">
    <property type="protein sequence ID" value="RKG55303.1"/>
    <property type="molecule type" value="Genomic_DNA"/>
</dbReference>
<evidence type="ECO:0000256" key="7">
    <source>
        <dbReference type="ARBA" id="ARBA00022842"/>
    </source>
</evidence>
<evidence type="ECO:0000256" key="8">
    <source>
        <dbReference type="ARBA" id="ARBA00023299"/>
    </source>
</evidence>
<evidence type="ECO:0000256" key="3">
    <source>
        <dbReference type="ARBA" id="ARBA00012640"/>
    </source>
</evidence>
<keyword evidence="8" id="KW-0718">Serine biosynthesis</keyword>
<dbReference type="GO" id="GO:0016740">
    <property type="term" value="F:transferase activity"/>
    <property type="evidence" value="ECO:0007669"/>
    <property type="project" value="UniProtKB-KW"/>
</dbReference>
<dbReference type="Proteomes" id="UP000281084">
    <property type="component" value="Unassembled WGS sequence"/>
</dbReference>
<comment type="catalytic activity">
    <reaction evidence="10">
        <text>O-phospho-D-serine + H2O = D-serine + phosphate</text>
        <dbReference type="Rhea" id="RHEA:24873"/>
        <dbReference type="ChEBI" id="CHEBI:15377"/>
        <dbReference type="ChEBI" id="CHEBI:35247"/>
        <dbReference type="ChEBI" id="CHEBI:43474"/>
        <dbReference type="ChEBI" id="CHEBI:58680"/>
        <dbReference type="EC" id="3.1.3.3"/>
    </reaction>
</comment>
<dbReference type="SUPFAM" id="SSF56784">
    <property type="entry name" value="HAD-like"/>
    <property type="match status" value="1"/>
</dbReference>
<dbReference type="Pfam" id="PF08282">
    <property type="entry name" value="Hydrolase_3"/>
    <property type="match status" value="1"/>
</dbReference>
<accession>A0A3A8GQJ8</accession>
<evidence type="ECO:0000256" key="2">
    <source>
        <dbReference type="ARBA" id="ARBA00005135"/>
    </source>
</evidence>
<evidence type="ECO:0000313" key="12">
    <source>
        <dbReference type="Proteomes" id="UP000281084"/>
    </source>
</evidence>
<evidence type="ECO:0000256" key="6">
    <source>
        <dbReference type="ARBA" id="ARBA00022801"/>
    </source>
</evidence>
<evidence type="ECO:0000256" key="4">
    <source>
        <dbReference type="ARBA" id="ARBA00022605"/>
    </source>
</evidence>
<keyword evidence="4" id="KW-0028">Amino-acid biosynthesis</keyword>
<sequence length="210" mass="24592">MKKMAFIDMEGVLIPELWKHFSTVLNIPELAITTREVADYKSLMKFRINLLKENNIPLKKLVGLIKEIDASPNAKEFLEHLKNNKKFEVKIISDCFYELLDPFFDQLNLPIDNAYCHNFEINSNGYIENVIYNRNKGKHEIIVDYQKKKVPLKNSIAIGDAFNDFTMLHLVDHGFLFQPSEEVSKNSPFYFHKVESYQEIIQYLTNNRVA</sequence>
<dbReference type="GO" id="GO:0000287">
    <property type="term" value="F:magnesium ion binding"/>
    <property type="evidence" value="ECO:0007669"/>
    <property type="project" value="TreeGrafter"/>
</dbReference>
<dbReference type="InterPro" id="IPR023214">
    <property type="entry name" value="HAD_sf"/>
</dbReference>
<reference evidence="11 12" key="1">
    <citation type="submission" date="2018-09" db="EMBL/GenBank/DDBJ databases">
        <title>The draft genome of Acinetobacter spp. strains.</title>
        <authorList>
            <person name="Qin J."/>
            <person name="Feng Y."/>
            <person name="Zong Z."/>
        </authorList>
    </citation>
    <scope>NUCLEOTIDE SEQUENCE [LARGE SCALE GENOMIC DNA]</scope>
    <source>
        <strain evidence="11 12">WCHAc060002</strain>
    </source>
</reference>
<dbReference type="RefSeq" id="WP_120366800.1">
    <property type="nucleotide sequence ID" value="NZ_RAXZ01000002.1"/>
</dbReference>
<evidence type="ECO:0000256" key="10">
    <source>
        <dbReference type="ARBA" id="ARBA00048523"/>
    </source>
</evidence>
<name>A0A3A8GQJ8_9GAMM</name>
<organism evidence="11 12">
    <name type="scientific">Acinetobacter cumulans</name>
    <dbReference type="NCBI Taxonomy" id="2136182"/>
    <lineage>
        <taxon>Bacteria</taxon>
        <taxon>Pseudomonadati</taxon>
        <taxon>Pseudomonadota</taxon>
        <taxon>Gammaproteobacteria</taxon>
        <taxon>Moraxellales</taxon>
        <taxon>Moraxellaceae</taxon>
        <taxon>Acinetobacter</taxon>
    </lineage>
</organism>
<dbReference type="NCBIfam" id="NF010109">
    <property type="entry name" value="PRK13582.1"/>
    <property type="match status" value="1"/>
</dbReference>
<evidence type="ECO:0000256" key="9">
    <source>
        <dbReference type="ARBA" id="ARBA00048138"/>
    </source>
</evidence>
<keyword evidence="7" id="KW-0460">Magnesium</keyword>
<dbReference type="PANTHER" id="PTHR43344">
    <property type="entry name" value="PHOSPHOSERINE PHOSPHATASE"/>
    <property type="match status" value="1"/>
</dbReference>
<keyword evidence="5" id="KW-0479">Metal-binding</keyword>
<dbReference type="InterPro" id="IPR036412">
    <property type="entry name" value="HAD-like_sf"/>
</dbReference>
<gene>
    <name evidence="11" type="primary">thrH</name>
    <name evidence="11" type="ORF">D7V64_03055</name>
</gene>
<keyword evidence="6" id="KW-0378">Hydrolase</keyword>
<comment type="caution">
    <text evidence="11">The sequence shown here is derived from an EMBL/GenBank/DDBJ whole genome shotgun (WGS) entry which is preliminary data.</text>
</comment>
<dbReference type="GO" id="GO:0006564">
    <property type="term" value="P:L-serine biosynthetic process"/>
    <property type="evidence" value="ECO:0007669"/>
    <property type="project" value="UniProtKB-KW"/>
</dbReference>
<dbReference type="InterPro" id="IPR050582">
    <property type="entry name" value="HAD-like_SerB"/>
</dbReference>
<dbReference type="PANTHER" id="PTHR43344:SF2">
    <property type="entry name" value="PHOSPHOSERINE PHOSPHATASE"/>
    <property type="match status" value="1"/>
</dbReference>
<dbReference type="EC" id="3.1.3.3" evidence="3"/>
<evidence type="ECO:0000256" key="1">
    <source>
        <dbReference type="ARBA" id="ARBA00001946"/>
    </source>
</evidence>
<dbReference type="Gene3D" id="3.40.50.1000">
    <property type="entry name" value="HAD superfamily/HAD-like"/>
    <property type="match status" value="1"/>
</dbReference>
<comment type="cofactor">
    <cofactor evidence="1">
        <name>Mg(2+)</name>
        <dbReference type="ChEBI" id="CHEBI:18420"/>
    </cofactor>
</comment>